<reference evidence="1" key="1">
    <citation type="submission" date="2018-10" db="EMBL/GenBank/DDBJ databases">
        <title>Hidden diversity of soil giant viruses.</title>
        <authorList>
            <person name="Schulz F."/>
            <person name="Alteio L."/>
            <person name="Goudeau D."/>
            <person name="Ryan E.M."/>
            <person name="Malmstrom R.R."/>
            <person name="Blanchard J."/>
            <person name="Woyke T."/>
        </authorList>
    </citation>
    <scope>NUCLEOTIDE SEQUENCE</scope>
    <source>
        <strain evidence="1">HAV1</strain>
    </source>
</reference>
<proteinExistence type="predicted"/>
<gene>
    <name evidence="1" type="ORF">Harvfovirus22_7</name>
</gene>
<evidence type="ECO:0000313" key="1">
    <source>
        <dbReference type="EMBL" id="AYV81232.1"/>
    </source>
</evidence>
<accession>A0A3G5A211</accession>
<protein>
    <submittedName>
        <fullName evidence="1">Uncharacterized protein</fullName>
    </submittedName>
</protein>
<dbReference type="EMBL" id="MK072264">
    <property type="protein sequence ID" value="AYV81232.1"/>
    <property type="molecule type" value="Genomic_DNA"/>
</dbReference>
<sequence length="153" mass="17488">MSKNYAFISFDGEKLFQREGYGMGTCVKIMNCRNVEEAVGKLLEDEELFFAWVGERGNDLYHKLLDDPQTSTEDDDESNLNDKLYVGVKMMFSSNLGGFVHAINTYRYEDNSDINSYAIVDTDEVLYKILLSKCLIEESHAQIKKLEDASIII</sequence>
<organism evidence="1">
    <name type="scientific">Harvfovirus sp</name>
    <dbReference type="NCBI Taxonomy" id="2487768"/>
    <lineage>
        <taxon>Viruses</taxon>
        <taxon>Varidnaviria</taxon>
        <taxon>Bamfordvirae</taxon>
        <taxon>Nucleocytoviricota</taxon>
        <taxon>Megaviricetes</taxon>
        <taxon>Imitervirales</taxon>
        <taxon>Mimiviridae</taxon>
        <taxon>Klosneuvirinae</taxon>
    </lineage>
</organism>
<name>A0A3G5A211_9VIRU</name>